<keyword evidence="4" id="KW-0963">Cytoplasm</keyword>
<dbReference type="GO" id="GO:0034332">
    <property type="term" value="P:adherens junction organization"/>
    <property type="evidence" value="ECO:0007669"/>
    <property type="project" value="TreeGrafter"/>
</dbReference>
<evidence type="ECO:0000256" key="4">
    <source>
        <dbReference type="ARBA" id="ARBA00022490"/>
    </source>
</evidence>
<evidence type="ECO:0000256" key="8">
    <source>
        <dbReference type="ARBA" id="ARBA00022737"/>
    </source>
</evidence>
<dbReference type="InterPro" id="IPR020894">
    <property type="entry name" value="Cadherin_CS"/>
</dbReference>
<dbReference type="AlphaFoldDB" id="A0A0N8K2M7"/>
<dbReference type="GO" id="GO:0008013">
    <property type="term" value="F:beta-catenin binding"/>
    <property type="evidence" value="ECO:0007669"/>
    <property type="project" value="TreeGrafter"/>
</dbReference>
<dbReference type="Proteomes" id="UP000034805">
    <property type="component" value="Unassembled WGS sequence"/>
</dbReference>
<comment type="caution">
    <text evidence="19">The sequence shown here is derived from an EMBL/GenBank/DDBJ whole genome shotgun (WGS) entry which is preliminary data.</text>
</comment>
<dbReference type="FunFam" id="2.60.40.60:FF:000031">
    <property type="entry name" value="Cadherin 3"/>
    <property type="match status" value="1"/>
</dbReference>
<evidence type="ECO:0000256" key="5">
    <source>
        <dbReference type="ARBA" id="ARBA00022692"/>
    </source>
</evidence>
<keyword evidence="11 17" id="KW-1133">Transmembrane helix</keyword>
<dbReference type="PANTHER" id="PTHR24027:SF78">
    <property type="entry name" value="CADHERIN-LIKE PROTEIN 26"/>
    <property type="match status" value="1"/>
</dbReference>
<protein>
    <submittedName>
        <fullName evidence="19">Cadherin-like protein 26-like</fullName>
    </submittedName>
</protein>
<keyword evidence="3" id="KW-1003">Cell membrane</keyword>
<dbReference type="GO" id="GO:0000902">
    <property type="term" value="P:cell morphogenesis"/>
    <property type="evidence" value="ECO:0007669"/>
    <property type="project" value="TreeGrafter"/>
</dbReference>
<evidence type="ECO:0000256" key="6">
    <source>
        <dbReference type="ARBA" id="ARBA00022723"/>
    </source>
</evidence>
<dbReference type="GO" id="GO:0005737">
    <property type="term" value="C:cytoplasm"/>
    <property type="evidence" value="ECO:0007669"/>
    <property type="project" value="UniProtKB-SubCell"/>
</dbReference>
<dbReference type="Pfam" id="PF00028">
    <property type="entry name" value="Cadherin"/>
    <property type="match status" value="4"/>
</dbReference>
<dbReference type="PANTHER" id="PTHR24027">
    <property type="entry name" value="CADHERIN-23"/>
    <property type="match status" value="1"/>
</dbReference>
<keyword evidence="10 15" id="KW-0130">Cell adhesion</keyword>
<dbReference type="SUPFAM" id="SSF49313">
    <property type="entry name" value="Cadherin-like"/>
    <property type="match status" value="5"/>
</dbReference>
<dbReference type="PROSITE" id="PS00232">
    <property type="entry name" value="CADHERIN_1"/>
    <property type="match status" value="1"/>
</dbReference>
<dbReference type="PRINTS" id="PR00205">
    <property type="entry name" value="CADHERIN"/>
</dbReference>
<evidence type="ECO:0000313" key="20">
    <source>
        <dbReference type="Proteomes" id="UP000034805"/>
    </source>
</evidence>
<keyword evidence="7" id="KW-0732">Signal</keyword>
<dbReference type="EMBL" id="JARO02000551">
    <property type="protein sequence ID" value="KPP78169.1"/>
    <property type="molecule type" value="Genomic_DNA"/>
</dbReference>
<keyword evidence="9 14" id="KW-0106">Calcium</keyword>
<dbReference type="GO" id="GO:0005509">
    <property type="term" value="F:calcium ion binding"/>
    <property type="evidence" value="ECO:0007669"/>
    <property type="project" value="UniProtKB-UniRule"/>
</dbReference>
<feature type="domain" description="Cadherin" evidence="18">
    <location>
        <begin position="118"/>
        <end position="229"/>
    </location>
</feature>
<dbReference type="InterPro" id="IPR002126">
    <property type="entry name" value="Cadherin-like_dom"/>
</dbReference>
<keyword evidence="13" id="KW-0325">Glycoprotein</keyword>
<evidence type="ECO:0000256" key="15">
    <source>
        <dbReference type="RuleBase" id="RU003318"/>
    </source>
</evidence>
<dbReference type="PROSITE" id="PS50268">
    <property type="entry name" value="CADHERIN_2"/>
    <property type="match status" value="5"/>
</dbReference>
<feature type="domain" description="Cadherin" evidence="18">
    <location>
        <begin position="363"/>
        <end position="457"/>
    </location>
</feature>
<evidence type="ECO:0000256" key="10">
    <source>
        <dbReference type="ARBA" id="ARBA00022889"/>
    </source>
</evidence>
<feature type="non-terminal residue" evidence="19">
    <location>
        <position position="745"/>
    </location>
</feature>
<dbReference type="GO" id="GO:0016339">
    <property type="term" value="P:calcium-dependent cell-cell adhesion via plasma membrane cell adhesion molecules"/>
    <property type="evidence" value="ECO:0007669"/>
    <property type="project" value="TreeGrafter"/>
</dbReference>
<gene>
    <name evidence="19" type="ORF">Z043_102351</name>
</gene>
<feature type="domain" description="Cadherin" evidence="18">
    <location>
        <begin position="474"/>
        <end position="565"/>
    </location>
</feature>
<keyword evidence="8" id="KW-0677">Repeat</keyword>
<comment type="subcellular location">
    <subcellularLocation>
        <location evidence="1 15">Cell membrane</location>
        <topology evidence="1 15">Single-pass type I membrane protein</topology>
    </subcellularLocation>
    <subcellularLocation>
        <location evidence="2">Cytoplasm</location>
    </subcellularLocation>
</comment>
<dbReference type="InterPro" id="IPR039808">
    <property type="entry name" value="Cadherin"/>
</dbReference>
<feature type="non-terminal residue" evidence="19">
    <location>
        <position position="1"/>
    </location>
</feature>
<evidence type="ECO:0000256" key="9">
    <source>
        <dbReference type="ARBA" id="ARBA00022837"/>
    </source>
</evidence>
<organism evidence="19 20">
    <name type="scientific">Scleropages formosus</name>
    <name type="common">Asian bonytongue</name>
    <name type="synonym">Osteoglossum formosum</name>
    <dbReference type="NCBI Taxonomy" id="113540"/>
    <lineage>
        <taxon>Eukaryota</taxon>
        <taxon>Metazoa</taxon>
        <taxon>Chordata</taxon>
        <taxon>Craniata</taxon>
        <taxon>Vertebrata</taxon>
        <taxon>Euteleostomi</taxon>
        <taxon>Actinopterygii</taxon>
        <taxon>Neopterygii</taxon>
        <taxon>Teleostei</taxon>
        <taxon>Osteoglossocephala</taxon>
        <taxon>Osteoglossomorpha</taxon>
        <taxon>Osteoglossiformes</taxon>
        <taxon>Osteoglossidae</taxon>
        <taxon>Scleropages</taxon>
    </lineage>
</organism>
<dbReference type="InterPro" id="IPR027397">
    <property type="entry name" value="Catenin-bd_sf"/>
</dbReference>
<evidence type="ECO:0000256" key="11">
    <source>
        <dbReference type="ARBA" id="ARBA00022989"/>
    </source>
</evidence>
<dbReference type="GO" id="GO:0055113">
    <property type="term" value="P:epiboly involved in gastrulation with mouth forming second"/>
    <property type="evidence" value="ECO:0007669"/>
    <property type="project" value="UniProtKB-ARBA"/>
</dbReference>
<dbReference type="InterPro" id="IPR000233">
    <property type="entry name" value="Cadherin_Y-type_LIR"/>
</dbReference>
<feature type="transmembrane region" description="Helical" evidence="17">
    <location>
        <begin position="565"/>
        <end position="586"/>
    </location>
</feature>
<dbReference type="GO" id="GO:0005912">
    <property type="term" value="C:adherens junction"/>
    <property type="evidence" value="ECO:0007669"/>
    <property type="project" value="TreeGrafter"/>
</dbReference>
<dbReference type="Gene3D" id="4.10.900.10">
    <property type="entry name" value="TCF3-CBD (Catenin binding domain)"/>
    <property type="match status" value="1"/>
</dbReference>
<evidence type="ECO:0000256" key="12">
    <source>
        <dbReference type="ARBA" id="ARBA00023136"/>
    </source>
</evidence>
<dbReference type="STRING" id="113540.ENSSFOP00015032262"/>
<evidence type="ECO:0000256" key="7">
    <source>
        <dbReference type="ARBA" id="ARBA00022729"/>
    </source>
</evidence>
<dbReference type="CDD" id="cd11304">
    <property type="entry name" value="Cadherin_repeat"/>
    <property type="match status" value="4"/>
</dbReference>
<dbReference type="SMART" id="SM00112">
    <property type="entry name" value="CA"/>
    <property type="match status" value="5"/>
</dbReference>
<dbReference type="GO" id="GO:0060027">
    <property type="term" value="P:convergent extension involved in gastrulation"/>
    <property type="evidence" value="ECO:0007669"/>
    <property type="project" value="UniProtKB-ARBA"/>
</dbReference>
<evidence type="ECO:0000256" key="2">
    <source>
        <dbReference type="ARBA" id="ARBA00004496"/>
    </source>
</evidence>
<name>A0A0N8K2M7_SCLFO</name>
<keyword evidence="5 15" id="KW-0812">Transmembrane</keyword>
<keyword evidence="12 17" id="KW-0472">Membrane</keyword>
<reference evidence="19 20" key="1">
    <citation type="submission" date="2015-08" db="EMBL/GenBank/DDBJ databases">
        <title>The genome of the Asian arowana (Scleropages formosus).</title>
        <authorList>
            <person name="Tan M.H."/>
            <person name="Gan H.M."/>
            <person name="Croft L.J."/>
            <person name="Austin C.M."/>
        </authorList>
    </citation>
    <scope>NUCLEOTIDE SEQUENCE [LARGE SCALE GENOMIC DNA]</scope>
    <source>
        <strain evidence="19">Aro1</strain>
    </source>
</reference>
<sequence>ELLRRAKRRWVLSTIELTEEDKGPFPKMATKLFNDKEIDYRLKYFISGQGVSKDPKGVFSIDDETGVVYVHKPIDREKNPAFHIEFDVVDRATNTIVDKTLAFDVAVQDINDNPPKFDKPVIDVNVKETTKEGDLPISLSATDIDDPATQNSKYTMKILSQEPALPKIDIKLVENTNLRQLTFKGCFNSDQEKKYKVLVEVKDMGSPSLSSTATVNINIVDGNNHAPVFTSKEYKAEVMELAVNQEILRLKVEDKDLPNTPASRAKFKIVEGNDDGHYKIETDPKTNEGVLTVLKAKNYEKTTVENLRIEVENEEPLFVCASGTPGGGKEVQAPQSVSVFVSVLDVNDPPQFKKKINNVHQMEESEPGIVLFTPEVTDEEGDSIRYELAQDPANWVKINEKTGAITTVHKMDRESPYVNNSIYTILIRAIDSGKPPGSSTGTVYVHLGDINDNLPVLVDPSVVLCGNKENSVVVKANDADAHPFSKPFSFSLQDPELQSRWKFDPDTGESATLHSLNTLAYGNYTVPLAVKDQQGKGEKYDLNVVVCDCGEGSVCRRLASRSSMLGLGGLLALIAAFLMLLLLLLFCLFCECGEEKNRIPITLYDEGCQTLIKYNEEGGGSVYKAQPPVLMTPTNSFVFKEDTKNPPIAGAKMSAAPVSQGYDTWGSQGNGMRLSAVEERHLEVLQYNPTEYAFEGKGSTCQSLDQLSFSNYGDNLDFLQDLGPKFNTLGAMCSKAVPVKLKDRP</sequence>
<comment type="function">
    <text evidence="16">Cadherins are calcium-dependent cell adhesion proteins.</text>
</comment>
<dbReference type="FunFam" id="2.60.40.60:FF:000095">
    <property type="entry name" value="Cadherin 13"/>
    <property type="match status" value="1"/>
</dbReference>
<dbReference type="GO" id="GO:0007043">
    <property type="term" value="P:cell-cell junction assembly"/>
    <property type="evidence" value="ECO:0007669"/>
    <property type="project" value="TreeGrafter"/>
</dbReference>
<evidence type="ECO:0000256" key="17">
    <source>
        <dbReference type="SAM" id="Phobius"/>
    </source>
</evidence>
<dbReference type="Gene3D" id="2.60.40.60">
    <property type="entry name" value="Cadherins"/>
    <property type="match status" value="5"/>
</dbReference>
<evidence type="ECO:0000256" key="3">
    <source>
        <dbReference type="ARBA" id="ARBA00022475"/>
    </source>
</evidence>
<evidence type="ECO:0000256" key="1">
    <source>
        <dbReference type="ARBA" id="ARBA00004251"/>
    </source>
</evidence>
<feature type="domain" description="Cadherin" evidence="18">
    <location>
        <begin position="11"/>
        <end position="117"/>
    </location>
</feature>
<dbReference type="FunFam" id="2.60.40.60:FF:000019">
    <property type="entry name" value="Cadherin 2"/>
    <property type="match status" value="1"/>
</dbReference>
<dbReference type="Pfam" id="PF01049">
    <property type="entry name" value="CADH_Y-type_LIR"/>
    <property type="match status" value="1"/>
</dbReference>
<feature type="domain" description="Cadherin" evidence="18">
    <location>
        <begin position="230"/>
        <end position="352"/>
    </location>
</feature>
<evidence type="ECO:0000256" key="16">
    <source>
        <dbReference type="RuleBase" id="RU004357"/>
    </source>
</evidence>
<evidence type="ECO:0000313" key="19">
    <source>
        <dbReference type="EMBL" id="KPP78169.1"/>
    </source>
</evidence>
<proteinExistence type="predicted"/>
<dbReference type="GO" id="GO:0044331">
    <property type="term" value="P:cell-cell adhesion mediated by cadherin"/>
    <property type="evidence" value="ECO:0007669"/>
    <property type="project" value="TreeGrafter"/>
</dbReference>
<dbReference type="GO" id="GO:0016477">
    <property type="term" value="P:cell migration"/>
    <property type="evidence" value="ECO:0007669"/>
    <property type="project" value="TreeGrafter"/>
</dbReference>
<evidence type="ECO:0000256" key="13">
    <source>
        <dbReference type="ARBA" id="ARBA00023180"/>
    </source>
</evidence>
<dbReference type="GO" id="GO:0016342">
    <property type="term" value="C:catenin complex"/>
    <property type="evidence" value="ECO:0007669"/>
    <property type="project" value="TreeGrafter"/>
</dbReference>
<dbReference type="GO" id="GO:0045296">
    <property type="term" value="F:cadherin binding"/>
    <property type="evidence" value="ECO:0007669"/>
    <property type="project" value="TreeGrafter"/>
</dbReference>
<dbReference type="GO" id="GO:0007156">
    <property type="term" value="P:homophilic cell adhesion via plasma membrane adhesion molecules"/>
    <property type="evidence" value="ECO:0007669"/>
    <property type="project" value="InterPro"/>
</dbReference>
<accession>A0A0N8K2M7</accession>
<keyword evidence="6" id="KW-0479">Metal-binding</keyword>
<dbReference type="FunFam" id="2.60.40.60:FF:000011">
    <property type="entry name" value="Cadherin 1"/>
    <property type="match status" value="1"/>
</dbReference>
<evidence type="ECO:0000256" key="14">
    <source>
        <dbReference type="PROSITE-ProRule" id="PRU00043"/>
    </source>
</evidence>
<evidence type="ECO:0000259" key="18">
    <source>
        <dbReference type="PROSITE" id="PS50268"/>
    </source>
</evidence>
<dbReference type="InterPro" id="IPR015919">
    <property type="entry name" value="Cadherin-like_sf"/>
</dbReference>